<evidence type="ECO:0000313" key="3">
    <source>
        <dbReference type="Proteomes" id="UP000886998"/>
    </source>
</evidence>
<organism evidence="2 3">
    <name type="scientific">Trichonephila inaurata madagascariensis</name>
    <dbReference type="NCBI Taxonomy" id="2747483"/>
    <lineage>
        <taxon>Eukaryota</taxon>
        <taxon>Metazoa</taxon>
        <taxon>Ecdysozoa</taxon>
        <taxon>Arthropoda</taxon>
        <taxon>Chelicerata</taxon>
        <taxon>Arachnida</taxon>
        <taxon>Araneae</taxon>
        <taxon>Araneomorphae</taxon>
        <taxon>Entelegynae</taxon>
        <taxon>Araneoidea</taxon>
        <taxon>Nephilidae</taxon>
        <taxon>Trichonephila</taxon>
        <taxon>Trichonephila inaurata</taxon>
    </lineage>
</organism>
<accession>A0A8X7CLY0</accession>
<sequence>MGETEDPGMNVGDLKQKLMQSNAYLDGEEFVKDFLDTTIEERMEGEERRKREEEQREKYREEIEELRKRAEERRLGREQELEFVKIEARQKTERN</sequence>
<evidence type="ECO:0000313" key="2">
    <source>
        <dbReference type="EMBL" id="GFY77869.1"/>
    </source>
</evidence>
<evidence type="ECO:0000256" key="1">
    <source>
        <dbReference type="SAM" id="Coils"/>
    </source>
</evidence>
<dbReference type="OrthoDB" id="6463263at2759"/>
<name>A0A8X7CLY0_9ARAC</name>
<keyword evidence="3" id="KW-1185">Reference proteome</keyword>
<proteinExistence type="predicted"/>
<dbReference type="Proteomes" id="UP000886998">
    <property type="component" value="Unassembled WGS sequence"/>
</dbReference>
<comment type="caution">
    <text evidence="2">The sequence shown here is derived from an EMBL/GenBank/DDBJ whole genome shotgun (WGS) entry which is preliminary data.</text>
</comment>
<reference evidence="2" key="1">
    <citation type="submission" date="2020-08" db="EMBL/GenBank/DDBJ databases">
        <title>Multicomponent nature underlies the extraordinary mechanical properties of spider dragline silk.</title>
        <authorList>
            <person name="Kono N."/>
            <person name="Nakamura H."/>
            <person name="Mori M."/>
            <person name="Yoshida Y."/>
            <person name="Ohtoshi R."/>
            <person name="Malay A.D."/>
            <person name="Moran D.A.P."/>
            <person name="Tomita M."/>
            <person name="Numata K."/>
            <person name="Arakawa K."/>
        </authorList>
    </citation>
    <scope>NUCLEOTIDE SEQUENCE</scope>
</reference>
<feature type="coiled-coil region" evidence="1">
    <location>
        <begin position="35"/>
        <end position="80"/>
    </location>
</feature>
<protein>
    <submittedName>
        <fullName evidence="2">Uncharacterized protein</fullName>
    </submittedName>
</protein>
<dbReference type="EMBL" id="BMAV01022690">
    <property type="protein sequence ID" value="GFY77869.1"/>
    <property type="molecule type" value="Genomic_DNA"/>
</dbReference>
<keyword evidence="1" id="KW-0175">Coiled coil</keyword>
<dbReference type="AlphaFoldDB" id="A0A8X7CLY0"/>
<gene>
    <name evidence="2" type="ORF">TNIN_73301</name>
</gene>